<gene>
    <name evidence="2" type="ORF">CYIG_00052</name>
</gene>
<evidence type="ECO:0000313" key="2">
    <source>
        <dbReference type="EMBL" id="ADP00125.1"/>
    </source>
</evidence>
<reference evidence="2 3" key="1">
    <citation type="submission" date="2009-10" db="EMBL/GenBank/DDBJ databases">
        <title>The Genome Sequence of Cyanophage NATL1A-7.</title>
        <authorList>
            <consortium name="The Broad Institute Genome Sequencing Platform"/>
            <person name="Henn M.R."/>
            <person name="Sullivan M.S."/>
            <person name="Osburne M.S."/>
            <person name="Levin J."/>
            <person name="Malboeuf C."/>
            <person name="Casali M."/>
            <person name="Russ C."/>
            <person name="Lennon N."/>
            <person name="Erlich R."/>
            <person name="Young S.K."/>
            <person name="Koehrsen M."/>
            <person name="Yandava C."/>
            <person name="Zeng Q."/>
            <person name="Alvarado L."/>
            <person name="Anderson S."/>
            <person name="Berlin A."/>
            <person name="Borenstein D."/>
            <person name="Chen Z."/>
            <person name="Engels R."/>
            <person name="Freedman E."/>
            <person name="Gellesch M."/>
            <person name="Goldberg J."/>
            <person name="Green L."/>
            <person name="Griggs A."/>
            <person name="Gujja S."/>
            <person name="Heiman D."/>
            <person name="Hepburn T."/>
            <person name="Howarth C."/>
            <person name="Jen D."/>
            <person name="Larson L."/>
            <person name="Lewis B."/>
            <person name="Mehta T."/>
            <person name="Park D."/>
            <person name="Pearson M."/>
            <person name="Roberts A."/>
            <person name="Ryan E."/>
            <person name="Saif S."/>
            <person name="Shea T."/>
            <person name="Shenoy N."/>
            <person name="Sisk P."/>
            <person name="Stolte C."/>
            <person name="Sykes S."/>
            <person name="Walk T."/>
            <person name="White J."/>
            <person name="Yu Q."/>
            <person name="Coleman M.L."/>
            <person name="Huang K.H."/>
            <person name="Weigele P.R."/>
            <person name="DeFrancesco A.S."/>
            <person name="Kern S.E."/>
            <person name="Thompson L.R."/>
            <person name="Fu R."/>
            <person name="Hombeck B."/>
            <person name="Chisholm S.W."/>
            <person name="Haas B."/>
            <person name="Nusbaum C."/>
            <person name="Galagan J."/>
            <person name="Birren B."/>
        </authorList>
    </citation>
    <scope>NUCLEOTIDE SEQUENCE [LARGE SCALE GENOMIC DNA]</scope>
    <source>
        <strain evidence="2">NATL1A-7</strain>
    </source>
</reference>
<feature type="region of interest" description="Disordered" evidence="1">
    <location>
        <begin position="1"/>
        <end position="26"/>
    </location>
</feature>
<name>E3SNC1_9CAUD</name>
<feature type="region of interest" description="Disordered" evidence="1">
    <location>
        <begin position="52"/>
        <end position="71"/>
    </location>
</feature>
<organism evidence="2 3">
    <name type="scientific">Cyanophage NATL1A-7</name>
    <dbReference type="NCBI Taxonomy" id="445693"/>
    <lineage>
        <taxon>Viruses</taxon>
        <taxon>Duplodnaviria</taxon>
        <taxon>Heunggongvirae</taxon>
        <taxon>Uroviricota</taxon>
        <taxon>Caudoviricetes</taxon>
        <taxon>Autographivirales</taxon>
        <taxon>Sechaudvirinae</taxon>
        <taxon>Cheungvirus</taxon>
        <taxon>Cheungvirus NATL1A7</taxon>
    </lineage>
</organism>
<sequence length="71" mass="7998">MARSITRKQQERNKKTKKKKQTNREKLQAAIPGVMYKGSGKDPAVRELLKKLKKDGPGSLDSSGMGTRWKV</sequence>
<accession>E3SNC1</accession>
<dbReference type="EMBL" id="GU071102">
    <property type="protein sequence ID" value="ADP00125.1"/>
    <property type="molecule type" value="Genomic_DNA"/>
</dbReference>
<keyword evidence="3" id="KW-1185">Reference proteome</keyword>
<evidence type="ECO:0000256" key="1">
    <source>
        <dbReference type="SAM" id="MobiDB-lite"/>
    </source>
</evidence>
<dbReference type="RefSeq" id="YP_005087497.1">
    <property type="nucleotide sequence ID" value="NC_016658.1"/>
</dbReference>
<protein>
    <submittedName>
        <fullName evidence="2">Predicted protein</fullName>
    </submittedName>
</protein>
<evidence type="ECO:0000313" key="3">
    <source>
        <dbReference type="Proteomes" id="UP000006531"/>
    </source>
</evidence>
<dbReference type="KEGG" id="vg:11538103"/>
<proteinExistence type="predicted"/>
<dbReference type="Proteomes" id="UP000006531">
    <property type="component" value="Segment"/>
</dbReference>
<dbReference type="GeneID" id="11538103"/>